<dbReference type="OrthoDB" id="9990807at2759"/>
<reference evidence="2" key="2">
    <citation type="submission" date="2019-10" db="EMBL/GenBank/DDBJ databases">
        <title>Conservation and host-specific expression of non-tandemly repeated heterogenous ribosome RNA gene in arbuscular mycorrhizal fungi.</title>
        <authorList>
            <person name="Maeda T."/>
            <person name="Kobayashi Y."/>
            <person name="Nakagawa T."/>
            <person name="Ezawa T."/>
            <person name="Yamaguchi K."/>
            <person name="Bino T."/>
            <person name="Nishimoto Y."/>
            <person name="Shigenobu S."/>
            <person name="Kawaguchi M."/>
        </authorList>
    </citation>
    <scope>NUCLEOTIDE SEQUENCE</scope>
    <source>
        <strain evidence="2">HR1</strain>
    </source>
</reference>
<evidence type="ECO:0000313" key="3">
    <source>
        <dbReference type="Proteomes" id="UP000247702"/>
    </source>
</evidence>
<dbReference type="EMBL" id="BLAL01000087">
    <property type="protein sequence ID" value="GES84914.1"/>
    <property type="molecule type" value="Genomic_DNA"/>
</dbReference>
<accession>A0A2Z6RP12</accession>
<dbReference type="GO" id="GO:0016787">
    <property type="term" value="F:hydrolase activity"/>
    <property type="evidence" value="ECO:0007669"/>
    <property type="project" value="UniProtKB-KW"/>
</dbReference>
<sequence length="414" mass="47660">MTTMERTSITKNFPFDSLHQYLSQQYEGNFYSFLENTDVAIIPLTKSECDYCMDALWNNYVNKVKKEREQEKENLVITYKDASMPIWFKTFGSKPFGEKSLFISLHGGGNTEPCVNDSQWENQKTLYTLEEGVYVVPRAPGNTWDLWHRPEIDHMFDRIIENMVIFEGVNPNKVYLTGYSAGGDGVYKLVPRTADRWAAANMNAGHPNDASPLGLRNTPFTIHVGAEDTAYNRNKVGQEWAEKLAKLHNDDGPNGYIHWAEIYDDIGHWMDGKEKAALNWMAQYTRNPTPERVVWWQDTVTHDRLFWLELPKDQIRKYTQVTATRDGQNFDIQTKDYKNVTILLNDTMVDMDSPIKITMEGEVLFEDVVPRTIGAMARSLKRHGDPYLIFTGEVTVCTGIQENLYNESSTEVDE</sequence>
<dbReference type="InterPro" id="IPR029058">
    <property type="entry name" value="AB_hydrolase_fold"/>
</dbReference>
<protein>
    <submittedName>
        <fullName evidence="2">Alpha/beta hydrolase</fullName>
    </submittedName>
</protein>
<dbReference type="EMBL" id="BEXD01003967">
    <property type="protein sequence ID" value="GBC04778.1"/>
    <property type="molecule type" value="Genomic_DNA"/>
</dbReference>
<keyword evidence="3" id="KW-1185">Reference proteome</keyword>
<gene>
    <name evidence="2" type="ORF">RCL2_001200000</name>
    <name evidence="1" type="ORF">RclHR1_05870002</name>
</gene>
<dbReference type="AlphaFoldDB" id="A0A2Z6RP12"/>
<dbReference type="SUPFAM" id="SSF53474">
    <property type="entry name" value="alpha/beta-Hydrolases"/>
    <property type="match status" value="1"/>
</dbReference>
<organism evidence="1 3">
    <name type="scientific">Rhizophagus clarus</name>
    <dbReference type="NCBI Taxonomy" id="94130"/>
    <lineage>
        <taxon>Eukaryota</taxon>
        <taxon>Fungi</taxon>
        <taxon>Fungi incertae sedis</taxon>
        <taxon>Mucoromycota</taxon>
        <taxon>Glomeromycotina</taxon>
        <taxon>Glomeromycetes</taxon>
        <taxon>Glomerales</taxon>
        <taxon>Glomeraceae</taxon>
        <taxon>Rhizophagus</taxon>
    </lineage>
</organism>
<comment type="caution">
    <text evidence="1">The sequence shown here is derived from an EMBL/GenBank/DDBJ whole genome shotgun (WGS) entry which is preliminary data.</text>
</comment>
<reference evidence="1 3" key="1">
    <citation type="submission" date="2017-11" db="EMBL/GenBank/DDBJ databases">
        <title>The genome of Rhizophagus clarus HR1 reveals common genetic basis of auxotrophy among arbuscular mycorrhizal fungi.</title>
        <authorList>
            <person name="Kobayashi Y."/>
        </authorList>
    </citation>
    <scope>NUCLEOTIDE SEQUENCE [LARGE SCALE GENOMIC DNA]</scope>
    <source>
        <strain evidence="1 3">HR1</strain>
    </source>
</reference>
<dbReference type="Proteomes" id="UP000247702">
    <property type="component" value="Unassembled WGS sequence"/>
</dbReference>
<evidence type="ECO:0000313" key="1">
    <source>
        <dbReference type="EMBL" id="GBC04778.1"/>
    </source>
</evidence>
<evidence type="ECO:0000313" key="2">
    <source>
        <dbReference type="EMBL" id="GES84914.1"/>
    </source>
</evidence>
<dbReference type="Gene3D" id="3.40.50.1820">
    <property type="entry name" value="alpha/beta hydrolase"/>
    <property type="match status" value="1"/>
</dbReference>
<name>A0A2Z6RP12_9GLOM</name>
<keyword evidence="2" id="KW-0378">Hydrolase</keyword>
<proteinExistence type="predicted"/>
<dbReference type="Proteomes" id="UP000615446">
    <property type="component" value="Unassembled WGS sequence"/>
</dbReference>